<dbReference type="EMBL" id="JAUIQD010000010">
    <property type="protein sequence ID" value="KAK3338665.1"/>
    <property type="molecule type" value="Genomic_DNA"/>
</dbReference>
<keyword evidence="1" id="KW-0732">Signal</keyword>
<evidence type="ECO:0000313" key="4">
    <source>
        <dbReference type="Proteomes" id="UP001275084"/>
    </source>
</evidence>
<dbReference type="Gene3D" id="3.40.50.1820">
    <property type="entry name" value="alpha/beta hydrolase"/>
    <property type="match status" value="1"/>
</dbReference>
<evidence type="ECO:0000313" key="3">
    <source>
        <dbReference type="EMBL" id="KAK3338665.1"/>
    </source>
</evidence>
<name>A0AAJ0H593_9PEZI</name>
<feature type="chain" id="PRO_5042488497" description="AB hydrolase-1 domain-containing protein" evidence="1">
    <location>
        <begin position="22"/>
        <end position="392"/>
    </location>
</feature>
<reference evidence="3" key="2">
    <citation type="submission" date="2023-06" db="EMBL/GenBank/DDBJ databases">
        <authorList>
            <consortium name="Lawrence Berkeley National Laboratory"/>
            <person name="Haridas S."/>
            <person name="Hensen N."/>
            <person name="Bonometti L."/>
            <person name="Westerberg I."/>
            <person name="Brannstrom I.O."/>
            <person name="Guillou S."/>
            <person name="Cros-Aarteil S."/>
            <person name="Calhoun S."/>
            <person name="Kuo A."/>
            <person name="Mondo S."/>
            <person name="Pangilinan J."/>
            <person name="Riley R."/>
            <person name="Labutti K."/>
            <person name="Andreopoulos B."/>
            <person name="Lipzen A."/>
            <person name="Chen C."/>
            <person name="Yanf M."/>
            <person name="Daum C."/>
            <person name="Ng V."/>
            <person name="Clum A."/>
            <person name="Steindorff A."/>
            <person name="Ohm R."/>
            <person name="Martin F."/>
            <person name="Silar P."/>
            <person name="Natvig D."/>
            <person name="Lalanne C."/>
            <person name="Gautier V."/>
            <person name="Ament-Velasquez S.L."/>
            <person name="Kruys A."/>
            <person name="Hutchinson M.I."/>
            <person name="Powell A.J."/>
            <person name="Barry K."/>
            <person name="Miller A.N."/>
            <person name="Grigoriev I.V."/>
            <person name="Debuchy R."/>
            <person name="Gladieux P."/>
            <person name="Thoren M.H."/>
            <person name="Johannesson H."/>
        </authorList>
    </citation>
    <scope>NUCLEOTIDE SEQUENCE</scope>
    <source>
        <strain evidence="3">CBS 955.72</strain>
    </source>
</reference>
<dbReference type="SUPFAM" id="SSF53474">
    <property type="entry name" value="alpha/beta-Hydrolases"/>
    <property type="match status" value="1"/>
</dbReference>
<evidence type="ECO:0000256" key="1">
    <source>
        <dbReference type="SAM" id="SignalP"/>
    </source>
</evidence>
<dbReference type="Pfam" id="PF12697">
    <property type="entry name" value="Abhydrolase_6"/>
    <property type="match status" value="1"/>
</dbReference>
<comment type="caution">
    <text evidence="3">The sequence shown here is derived from an EMBL/GenBank/DDBJ whole genome shotgun (WGS) entry which is preliminary data.</text>
</comment>
<dbReference type="AlphaFoldDB" id="A0AAJ0H593"/>
<reference evidence="3" key="1">
    <citation type="journal article" date="2023" name="Mol. Phylogenet. Evol.">
        <title>Genome-scale phylogeny and comparative genomics of the fungal order Sordariales.</title>
        <authorList>
            <person name="Hensen N."/>
            <person name="Bonometti L."/>
            <person name="Westerberg I."/>
            <person name="Brannstrom I.O."/>
            <person name="Guillou S."/>
            <person name="Cros-Aarteil S."/>
            <person name="Calhoun S."/>
            <person name="Haridas S."/>
            <person name="Kuo A."/>
            <person name="Mondo S."/>
            <person name="Pangilinan J."/>
            <person name="Riley R."/>
            <person name="LaButti K."/>
            <person name="Andreopoulos B."/>
            <person name="Lipzen A."/>
            <person name="Chen C."/>
            <person name="Yan M."/>
            <person name="Daum C."/>
            <person name="Ng V."/>
            <person name="Clum A."/>
            <person name="Steindorff A."/>
            <person name="Ohm R.A."/>
            <person name="Martin F."/>
            <person name="Silar P."/>
            <person name="Natvig D.O."/>
            <person name="Lalanne C."/>
            <person name="Gautier V."/>
            <person name="Ament-Velasquez S.L."/>
            <person name="Kruys A."/>
            <person name="Hutchinson M.I."/>
            <person name="Powell A.J."/>
            <person name="Barry K."/>
            <person name="Miller A.N."/>
            <person name="Grigoriev I.V."/>
            <person name="Debuchy R."/>
            <person name="Gladieux P."/>
            <person name="Hiltunen Thoren M."/>
            <person name="Johannesson H."/>
        </authorList>
    </citation>
    <scope>NUCLEOTIDE SEQUENCE</scope>
    <source>
        <strain evidence="3">CBS 955.72</strain>
    </source>
</reference>
<evidence type="ECO:0000259" key="2">
    <source>
        <dbReference type="Pfam" id="PF12697"/>
    </source>
</evidence>
<dbReference type="InterPro" id="IPR000073">
    <property type="entry name" value="AB_hydrolase_1"/>
</dbReference>
<dbReference type="Proteomes" id="UP001275084">
    <property type="component" value="Unassembled WGS sequence"/>
</dbReference>
<keyword evidence="4" id="KW-1185">Reference proteome</keyword>
<gene>
    <name evidence="3" type="ORF">B0T25DRAFT_512373</name>
</gene>
<proteinExistence type="predicted"/>
<organism evidence="3 4">
    <name type="scientific">Lasiosphaeria hispida</name>
    <dbReference type="NCBI Taxonomy" id="260671"/>
    <lineage>
        <taxon>Eukaryota</taxon>
        <taxon>Fungi</taxon>
        <taxon>Dikarya</taxon>
        <taxon>Ascomycota</taxon>
        <taxon>Pezizomycotina</taxon>
        <taxon>Sordariomycetes</taxon>
        <taxon>Sordariomycetidae</taxon>
        <taxon>Sordariales</taxon>
        <taxon>Lasiosphaeriaceae</taxon>
        <taxon>Lasiosphaeria</taxon>
    </lineage>
</organism>
<protein>
    <recommendedName>
        <fullName evidence="2">AB hydrolase-1 domain-containing protein</fullName>
    </recommendedName>
</protein>
<sequence length="392" mass="41818">MASVLVVLVLAVASLVNKGRASPTSGRQCVQLEVPVVVNTSAIHWLQKKVDSTIDVVDWVDDMTTWSSPNTTSRILGQITVKDTFKISGQLCVPAKGPRSDTLQLATHGVGFDKRYWDVEIRSDQYSYVDSVLAEGYSIFTYDRLGTGASSKPDAYDVVSTGVQVEILRQLTILARSGKLASASKKVGGSSNLSSYKPTKIVQVGHSLGSVIIIGLLTADGASSDGAILTGFLYNSQIGSASVAPWGFEYAKENDPKKFGDRGSGYIVQATKANTQLVFLKKGAFEPALLDYAWEVRQPNSVGEFISLGTVLGQPAPAFKGPVQFFIGEKDYGFCGGDCNHTYNVTALKELYPASSALSVHLQPGTGHGLTLSTNATAGYKVIFNFLHGSGL</sequence>
<dbReference type="InterPro" id="IPR029058">
    <property type="entry name" value="AB_hydrolase_fold"/>
</dbReference>
<accession>A0AAJ0H593</accession>
<feature type="domain" description="AB hydrolase-1" evidence="2">
    <location>
        <begin position="108"/>
        <end position="373"/>
    </location>
</feature>
<feature type="signal peptide" evidence="1">
    <location>
        <begin position="1"/>
        <end position="21"/>
    </location>
</feature>